<reference evidence="3 4" key="1">
    <citation type="journal article" date="2020" name="Microorganisms">
        <title>Osmotic Adaptation and Compatible Solute Biosynthesis of Phototrophic Bacteria as Revealed from Genome Analyses.</title>
        <authorList>
            <person name="Imhoff J.F."/>
            <person name="Rahn T."/>
            <person name="Kunzel S."/>
            <person name="Keller A."/>
            <person name="Neulinger S.C."/>
        </authorList>
    </citation>
    <scope>NUCLEOTIDE SEQUENCE [LARGE SCALE GENOMIC DNA]</scope>
    <source>
        <strain evidence="3 4">DSM 25653</strain>
    </source>
</reference>
<sequence length="370" mass="42024">MSASLVEHFAPLSDPRVERNKLYPLMEILLLVVCAMISGAEGWEAMEEFGKEKLDWLRKFAPFANGIPSHDCIASVISRLNPKTFQACFVSWTRAISAVTDGEVVAVDGKSARGSRDRRRAKAALHMVSAWGNRNRLVLGQEATEEKSNEITAIPVLLELLELKGCIVTIDAMGCQTKIAEQIIDQGGDYVLGLKGNQSTLHDEVEDFFDTARAGEFADVPHDFTEETDKDHGRLEVRRYWITETLSTLSETERWKGLRSIGMVERECWIGEDYSVERRFFINSISAQAPRFAEAVRGHWGVENPLHWRLDVLFREDACRIRKGNAPAILTSIRHLCMNLLEREPSKQRMVKKRRKATWNDDYRAKVVFG</sequence>
<feature type="domain" description="Transposase IS4-like" evidence="1">
    <location>
        <begin position="102"/>
        <end position="340"/>
    </location>
</feature>
<evidence type="ECO:0000313" key="3">
    <source>
        <dbReference type="EMBL" id="MBK1621882.1"/>
    </source>
</evidence>
<dbReference type="PANTHER" id="PTHR30298:SF0">
    <property type="entry name" value="PROTEIN YBFL-RELATED"/>
    <property type="match status" value="1"/>
</dbReference>
<dbReference type="InterPro" id="IPR032806">
    <property type="entry name" value="YbfD_N"/>
</dbReference>
<dbReference type="InterPro" id="IPR051698">
    <property type="entry name" value="Transposase_11-like"/>
</dbReference>
<dbReference type="Proteomes" id="UP001138768">
    <property type="component" value="Unassembled WGS sequence"/>
</dbReference>
<dbReference type="AlphaFoldDB" id="A0A9X0WDZ3"/>
<gene>
    <name evidence="3" type="ORF">CKO42_26640</name>
</gene>
<proteinExistence type="predicted"/>
<protein>
    <submittedName>
        <fullName evidence="3">ISAs1 family transposase</fullName>
    </submittedName>
</protein>
<dbReference type="InterPro" id="IPR047647">
    <property type="entry name" value="ISAs1_transpos"/>
</dbReference>
<organism evidence="3 4">
    <name type="scientific">Lamprobacter modestohalophilus</name>
    <dbReference type="NCBI Taxonomy" id="1064514"/>
    <lineage>
        <taxon>Bacteria</taxon>
        <taxon>Pseudomonadati</taxon>
        <taxon>Pseudomonadota</taxon>
        <taxon>Gammaproteobacteria</taxon>
        <taxon>Chromatiales</taxon>
        <taxon>Chromatiaceae</taxon>
        <taxon>Lamprobacter</taxon>
    </lineage>
</organism>
<feature type="domain" description="H repeat-associated protein N-terminal" evidence="2">
    <location>
        <begin position="7"/>
        <end position="93"/>
    </location>
</feature>
<dbReference type="RefSeq" id="WP_200252632.1">
    <property type="nucleotide sequence ID" value="NZ_NRRY01000162.1"/>
</dbReference>
<dbReference type="InterPro" id="IPR002559">
    <property type="entry name" value="Transposase_11"/>
</dbReference>
<evidence type="ECO:0000259" key="1">
    <source>
        <dbReference type="Pfam" id="PF01609"/>
    </source>
</evidence>
<dbReference type="EMBL" id="NRRY01000162">
    <property type="protein sequence ID" value="MBK1621882.1"/>
    <property type="molecule type" value="Genomic_DNA"/>
</dbReference>
<name>A0A9X0WDZ3_9GAMM</name>
<dbReference type="GO" id="GO:0004803">
    <property type="term" value="F:transposase activity"/>
    <property type="evidence" value="ECO:0007669"/>
    <property type="project" value="InterPro"/>
</dbReference>
<dbReference type="GO" id="GO:0006313">
    <property type="term" value="P:DNA transposition"/>
    <property type="evidence" value="ECO:0007669"/>
    <property type="project" value="InterPro"/>
</dbReference>
<dbReference type="NCBIfam" id="NF033564">
    <property type="entry name" value="transpos_ISAs1"/>
    <property type="match status" value="1"/>
</dbReference>
<evidence type="ECO:0000259" key="2">
    <source>
        <dbReference type="Pfam" id="PF13808"/>
    </source>
</evidence>
<dbReference type="Pfam" id="PF01609">
    <property type="entry name" value="DDE_Tnp_1"/>
    <property type="match status" value="1"/>
</dbReference>
<accession>A0A9X0WDZ3</accession>
<dbReference type="Pfam" id="PF13808">
    <property type="entry name" value="DDE_Tnp_1_assoc"/>
    <property type="match status" value="1"/>
</dbReference>
<comment type="caution">
    <text evidence="3">The sequence shown here is derived from an EMBL/GenBank/DDBJ whole genome shotgun (WGS) entry which is preliminary data.</text>
</comment>
<dbReference type="GO" id="GO:0003677">
    <property type="term" value="F:DNA binding"/>
    <property type="evidence" value="ECO:0007669"/>
    <property type="project" value="InterPro"/>
</dbReference>
<evidence type="ECO:0000313" key="4">
    <source>
        <dbReference type="Proteomes" id="UP001138768"/>
    </source>
</evidence>
<dbReference type="PANTHER" id="PTHR30298">
    <property type="entry name" value="H REPEAT-ASSOCIATED PREDICTED TRANSPOSASE"/>
    <property type="match status" value="1"/>
</dbReference>
<keyword evidence="4" id="KW-1185">Reference proteome</keyword>